<name>A0AAE0WH68_9PEZI</name>
<dbReference type="SUPFAM" id="SSF56317">
    <property type="entry name" value="Carbon-nitrogen hydrolase"/>
    <property type="match status" value="1"/>
</dbReference>
<dbReference type="InterPro" id="IPR003010">
    <property type="entry name" value="C-N_Hydrolase"/>
</dbReference>
<comment type="similarity">
    <text evidence="1">Belongs to the carbon-nitrogen hydrolase superfamily. Nitrilase family.</text>
</comment>
<evidence type="ECO:0000256" key="2">
    <source>
        <dbReference type="SAM" id="MobiDB-lite"/>
    </source>
</evidence>
<protein>
    <recommendedName>
        <fullName evidence="3">CN hydrolase domain-containing protein</fullName>
    </recommendedName>
</protein>
<comment type="caution">
    <text evidence="4">The sequence shown here is derived from an EMBL/GenBank/DDBJ whole genome shotgun (WGS) entry which is preliminary data.</text>
</comment>
<dbReference type="InterPro" id="IPR044149">
    <property type="entry name" value="Nitrilases_CHs"/>
</dbReference>
<feature type="region of interest" description="Disordered" evidence="2">
    <location>
        <begin position="337"/>
        <end position="384"/>
    </location>
</feature>
<feature type="compositionally biased region" description="Basic and acidic residues" evidence="2">
    <location>
        <begin position="337"/>
        <end position="352"/>
    </location>
</feature>
<dbReference type="PANTHER" id="PTHR46044:SF2">
    <property type="entry name" value="CN HYDROLASE DOMAIN-CONTAINING PROTEIN"/>
    <property type="match status" value="1"/>
</dbReference>
<dbReference type="EMBL" id="JAUTXT010000035">
    <property type="protein sequence ID" value="KAK3672197.1"/>
    <property type="molecule type" value="Genomic_DNA"/>
</dbReference>
<dbReference type="Pfam" id="PF00795">
    <property type="entry name" value="CN_hydrolase"/>
    <property type="match status" value="1"/>
</dbReference>
<dbReference type="Proteomes" id="UP001274830">
    <property type="component" value="Unassembled WGS sequence"/>
</dbReference>
<keyword evidence="5" id="KW-1185">Reference proteome</keyword>
<feature type="domain" description="CN hydrolase" evidence="3">
    <location>
        <begin position="9"/>
        <end position="304"/>
    </location>
</feature>
<dbReference type="GO" id="GO:0003824">
    <property type="term" value="F:catalytic activity"/>
    <property type="evidence" value="ECO:0007669"/>
    <property type="project" value="InterPro"/>
</dbReference>
<proteinExistence type="inferred from homology"/>
<evidence type="ECO:0000313" key="5">
    <source>
        <dbReference type="Proteomes" id="UP001274830"/>
    </source>
</evidence>
<organism evidence="4 5">
    <name type="scientific">Recurvomyces mirabilis</name>
    <dbReference type="NCBI Taxonomy" id="574656"/>
    <lineage>
        <taxon>Eukaryota</taxon>
        <taxon>Fungi</taxon>
        <taxon>Dikarya</taxon>
        <taxon>Ascomycota</taxon>
        <taxon>Pezizomycotina</taxon>
        <taxon>Dothideomycetes</taxon>
        <taxon>Dothideomycetidae</taxon>
        <taxon>Mycosphaerellales</taxon>
        <taxon>Teratosphaeriaceae</taxon>
        <taxon>Recurvomyces</taxon>
    </lineage>
</organism>
<dbReference type="AlphaFoldDB" id="A0AAE0WH68"/>
<evidence type="ECO:0000259" key="3">
    <source>
        <dbReference type="PROSITE" id="PS50263"/>
    </source>
</evidence>
<evidence type="ECO:0000313" key="4">
    <source>
        <dbReference type="EMBL" id="KAK3672197.1"/>
    </source>
</evidence>
<accession>A0AAE0WH68</accession>
<feature type="compositionally biased region" description="Basic and acidic residues" evidence="2">
    <location>
        <begin position="359"/>
        <end position="370"/>
    </location>
</feature>
<evidence type="ECO:0000256" key="1">
    <source>
        <dbReference type="ARBA" id="ARBA00008129"/>
    </source>
</evidence>
<sequence length="384" mass="42050">MAPSWLPKVRVAACNVAPVFLDTPKTVEKTISLIREAASNQADLVVFPETYIPAFPLWAAIAAPIDNHTFFQRLAQQSLLIDGPEITLLRQTCAQQKIYAHIGINERSHHSLGCIWNSSVLISDRGEIVNHHRKIMPTFYEKLVWAPGDGRGLKVVDTERLGKVGSLICGENTNPLARWSLMAQGEQLHISTWPPLWPTRRTASATAGSEAASSASPTGKQYDNIAANHTRTAAHCFEAKCFGVLCSGFMDKPMRDELISAIPSAAETLDSVTQGASLFLDPTGAQVGDQVVGEEGIAYADLDLNACVEPKQFHDVVGTGYQRYDIFDVKVDRRRLGPENSFDERGGEESRIESLPARVADESHGRRERSPAQVHQGVGGLRMI</sequence>
<dbReference type="CDD" id="cd07564">
    <property type="entry name" value="nitrilases_CHs"/>
    <property type="match status" value="1"/>
</dbReference>
<reference evidence="4" key="1">
    <citation type="submission" date="2023-07" db="EMBL/GenBank/DDBJ databases">
        <title>Black Yeasts Isolated from many extreme environments.</title>
        <authorList>
            <person name="Coleine C."/>
            <person name="Stajich J.E."/>
            <person name="Selbmann L."/>
        </authorList>
    </citation>
    <scope>NUCLEOTIDE SEQUENCE</scope>
    <source>
        <strain evidence="4">CCFEE 5485</strain>
    </source>
</reference>
<gene>
    <name evidence="4" type="ORF">LTR78_007950</name>
</gene>
<dbReference type="PANTHER" id="PTHR46044">
    <property type="entry name" value="NITRILASE"/>
    <property type="match status" value="1"/>
</dbReference>
<dbReference type="InterPro" id="IPR036526">
    <property type="entry name" value="C-N_Hydrolase_sf"/>
</dbReference>
<dbReference type="PROSITE" id="PS50263">
    <property type="entry name" value="CN_HYDROLASE"/>
    <property type="match status" value="1"/>
</dbReference>
<dbReference type="Gene3D" id="3.60.110.10">
    <property type="entry name" value="Carbon-nitrogen hydrolase"/>
    <property type="match status" value="1"/>
</dbReference>